<evidence type="ECO:0000259" key="7">
    <source>
        <dbReference type="Pfam" id="PF08281"/>
    </source>
</evidence>
<dbReference type="InterPro" id="IPR013325">
    <property type="entry name" value="RNA_pol_sigma_r2"/>
</dbReference>
<dbReference type="InterPro" id="IPR036388">
    <property type="entry name" value="WH-like_DNA-bd_sf"/>
</dbReference>
<dbReference type="NCBIfam" id="TIGR02983">
    <property type="entry name" value="SigE-fam_strep"/>
    <property type="match status" value="1"/>
</dbReference>
<keyword evidence="5" id="KW-0804">Transcription</keyword>
<evidence type="ECO:0000256" key="2">
    <source>
        <dbReference type="ARBA" id="ARBA00023015"/>
    </source>
</evidence>
<dbReference type="InterPro" id="IPR014284">
    <property type="entry name" value="RNA_pol_sigma-70_dom"/>
</dbReference>
<dbReference type="PANTHER" id="PTHR43133">
    <property type="entry name" value="RNA POLYMERASE ECF-TYPE SIGMA FACTO"/>
    <property type="match status" value="1"/>
</dbReference>
<keyword evidence="4" id="KW-0238">DNA-binding</keyword>
<dbReference type="InterPro" id="IPR013324">
    <property type="entry name" value="RNA_pol_sigma_r3/r4-like"/>
</dbReference>
<dbReference type="SUPFAM" id="SSF88659">
    <property type="entry name" value="Sigma3 and sigma4 domains of RNA polymerase sigma factors"/>
    <property type="match status" value="1"/>
</dbReference>
<dbReference type="Pfam" id="PF04542">
    <property type="entry name" value="Sigma70_r2"/>
    <property type="match status" value="1"/>
</dbReference>
<dbReference type="Pfam" id="PF08281">
    <property type="entry name" value="Sigma70_r4_2"/>
    <property type="match status" value="1"/>
</dbReference>
<evidence type="ECO:0000256" key="1">
    <source>
        <dbReference type="ARBA" id="ARBA00010641"/>
    </source>
</evidence>
<evidence type="ECO:0000259" key="6">
    <source>
        <dbReference type="Pfam" id="PF04542"/>
    </source>
</evidence>
<name>A0A4R0JE46_9ACTN</name>
<dbReference type="GO" id="GO:0016987">
    <property type="term" value="F:sigma factor activity"/>
    <property type="evidence" value="ECO:0007669"/>
    <property type="project" value="UniProtKB-KW"/>
</dbReference>
<dbReference type="InterPro" id="IPR014325">
    <property type="entry name" value="RNA_pol_sigma-E_actinobac"/>
</dbReference>
<keyword evidence="9" id="KW-1185">Reference proteome</keyword>
<evidence type="ECO:0000256" key="3">
    <source>
        <dbReference type="ARBA" id="ARBA00023082"/>
    </source>
</evidence>
<dbReference type="AlphaFoldDB" id="A0A4R0JE46"/>
<dbReference type="SUPFAM" id="SSF88946">
    <property type="entry name" value="Sigma2 domain of RNA polymerase sigma factors"/>
    <property type="match status" value="1"/>
</dbReference>
<comment type="caution">
    <text evidence="8">The sequence shown here is derived from an EMBL/GenBank/DDBJ whole genome shotgun (WGS) entry which is preliminary data.</text>
</comment>
<evidence type="ECO:0000256" key="4">
    <source>
        <dbReference type="ARBA" id="ARBA00023125"/>
    </source>
</evidence>
<keyword evidence="3" id="KW-0731">Sigma factor</keyword>
<feature type="domain" description="RNA polymerase sigma factor 70 region 4 type 2" evidence="7">
    <location>
        <begin position="100"/>
        <end position="152"/>
    </location>
</feature>
<dbReference type="CDD" id="cd06171">
    <property type="entry name" value="Sigma70_r4"/>
    <property type="match status" value="1"/>
</dbReference>
<feature type="domain" description="RNA polymerase sigma-70 region 2" evidence="6">
    <location>
        <begin position="17"/>
        <end position="77"/>
    </location>
</feature>
<comment type="similarity">
    <text evidence="1">Belongs to the sigma-70 factor family. ECF subfamily.</text>
</comment>
<gene>
    <name evidence="8" type="ORF">E0H75_35775</name>
</gene>
<dbReference type="InterPro" id="IPR007627">
    <property type="entry name" value="RNA_pol_sigma70_r2"/>
</dbReference>
<dbReference type="InterPro" id="IPR039425">
    <property type="entry name" value="RNA_pol_sigma-70-like"/>
</dbReference>
<keyword evidence="2" id="KW-0805">Transcription regulation</keyword>
<dbReference type="EMBL" id="SJKD01000010">
    <property type="protein sequence ID" value="TCC44220.1"/>
    <property type="molecule type" value="Genomic_DNA"/>
</dbReference>
<dbReference type="PANTHER" id="PTHR43133:SF50">
    <property type="entry name" value="ECF RNA POLYMERASE SIGMA FACTOR SIGM"/>
    <property type="match status" value="1"/>
</dbReference>
<dbReference type="Gene3D" id="1.10.10.10">
    <property type="entry name" value="Winged helix-like DNA-binding domain superfamily/Winged helix DNA-binding domain"/>
    <property type="match status" value="1"/>
</dbReference>
<dbReference type="InterPro" id="IPR013249">
    <property type="entry name" value="RNA_pol_sigma70_r4_t2"/>
</dbReference>
<dbReference type="NCBIfam" id="TIGR02937">
    <property type="entry name" value="sigma70-ECF"/>
    <property type="match status" value="1"/>
</dbReference>
<protein>
    <submittedName>
        <fullName evidence="8">SigE family RNA polymerase sigma factor</fullName>
    </submittedName>
</protein>
<dbReference type="GO" id="GO:0006352">
    <property type="term" value="P:DNA-templated transcription initiation"/>
    <property type="evidence" value="ECO:0007669"/>
    <property type="project" value="InterPro"/>
</dbReference>
<evidence type="ECO:0000313" key="9">
    <source>
        <dbReference type="Proteomes" id="UP000293342"/>
    </source>
</evidence>
<proteinExistence type="inferred from homology"/>
<reference evidence="8 9" key="1">
    <citation type="submission" date="2019-02" db="EMBL/GenBank/DDBJ databases">
        <title>Kribbella capetownensis sp. nov. and Kribbella speibonae sp. nov., isolated from soil.</title>
        <authorList>
            <person name="Curtis S.M."/>
            <person name="Norton I."/>
            <person name="Everest G.J."/>
            <person name="Meyers P.R."/>
        </authorList>
    </citation>
    <scope>NUCLEOTIDE SEQUENCE [LARGE SCALE GENOMIC DNA]</scope>
    <source>
        <strain evidence="8 9">YM53</strain>
    </source>
</reference>
<dbReference type="RefSeq" id="WP_131518140.1">
    <property type="nucleotide sequence ID" value="NZ_SJKD01000010.1"/>
</dbReference>
<dbReference type="OrthoDB" id="3785047at2"/>
<evidence type="ECO:0000256" key="5">
    <source>
        <dbReference type="ARBA" id="ARBA00023163"/>
    </source>
</evidence>
<dbReference type="Proteomes" id="UP000293342">
    <property type="component" value="Unassembled WGS sequence"/>
</dbReference>
<evidence type="ECO:0000313" key="8">
    <source>
        <dbReference type="EMBL" id="TCC44220.1"/>
    </source>
</evidence>
<organism evidence="8 9">
    <name type="scientific">Kribbella capetownensis</name>
    <dbReference type="NCBI Taxonomy" id="1572659"/>
    <lineage>
        <taxon>Bacteria</taxon>
        <taxon>Bacillati</taxon>
        <taxon>Actinomycetota</taxon>
        <taxon>Actinomycetes</taxon>
        <taxon>Propionibacteriales</taxon>
        <taxon>Kribbellaceae</taxon>
        <taxon>Kribbella</taxon>
    </lineage>
</organism>
<dbReference type="Gene3D" id="1.10.1740.10">
    <property type="match status" value="1"/>
</dbReference>
<sequence>MRQAAEDFEEFAHVRTPHLYRTAWLLVGDRHQAEDLVQETLAKMFRAWRGISRIDNPAAYAQTVLARTFVSQWRRRRLVEQPYAEVPEVVERAGDAELRVALQRALSELAPLDRAVLVLRFFEDRSVEQVALDLGKKPGAIRTRTSRALERLRVVLGDDAVHLASL</sequence>
<accession>A0A4R0JE46</accession>
<dbReference type="GO" id="GO:0003677">
    <property type="term" value="F:DNA binding"/>
    <property type="evidence" value="ECO:0007669"/>
    <property type="project" value="UniProtKB-KW"/>
</dbReference>